<dbReference type="eggNOG" id="COG1216">
    <property type="taxonomic scope" value="Bacteria"/>
</dbReference>
<organism evidence="1 2">
    <name type="scientific">Cytobacillus oceanisediminis 2691</name>
    <dbReference type="NCBI Taxonomy" id="1196031"/>
    <lineage>
        <taxon>Bacteria</taxon>
        <taxon>Bacillati</taxon>
        <taxon>Bacillota</taxon>
        <taxon>Bacilli</taxon>
        <taxon>Bacillales</taxon>
        <taxon>Bacillaceae</taxon>
        <taxon>Cytobacillus</taxon>
    </lineage>
</organism>
<dbReference type="SUPFAM" id="SSF81301">
    <property type="entry name" value="Nucleotidyltransferase"/>
    <property type="match status" value="1"/>
</dbReference>
<protein>
    <submittedName>
        <fullName evidence="1">Renal dipeptidase</fullName>
    </submittedName>
</protein>
<dbReference type="EMBL" id="CP015506">
    <property type="protein sequence ID" value="AND41941.1"/>
    <property type="molecule type" value="Genomic_DNA"/>
</dbReference>
<dbReference type="Gene3D" id="3.30.460.40">
    <property type="match status" value="1"/>
</dbReference>
<sequence length="392" mass="47023">MCRKIEINFKKVPPELMLILEIIKREKIDEITTDYLHEINWDSFLQLALHHRLYPVLYTKILKNEKKLFPEWILQSLKQHFRKNTFKMLHLCGEMEQVSKVFTEHKIRSLFLKGPILAVDLYGDISQRTCGDLDILIPIEDLDKANHLLERIGYKKDEYIKSLLNDWKWRHHHFTYYHPIKNTKIEIHWRLNPAPGKEPGFNELWERKRKTTITGFPSYYLGNEDLFFFLVTHGARHGWSRLRWLMDIHQMLKTELKWENLIELFKKYQSVHIGGQSLVLSANLMDSHLNKKMESLIKGQRSIKLAKDSVFYLERMVNLHTDPVQKEISEFHAKYLFSLMSIQQKVVYLLSLLHPYYTDAETLPLPNRLHLLYYPLRPFLWILRKTRKHALP</sequence>
<dbReference type="RefSeq" id="WP_019383193.1">
    <property type="nucleotide sequence ID" value="NZ_CP015506.1"/>
</dbReference>
<evidence type="ECO:0000313" key="1">
    <source>
        <dbReference type="EMBL" id="AND41941.1"/>
    </source>
</evidence>
<proteinExistence type="predicted"/>
<dbReference type="AlphaFoldDB" id="A0A161JUT7"/>
<evidence type="ECO:0000313" key="2">
    <source>
        <dbReference type="Proteomes" id="UP000077856"/>
    </source>
</evidence>
<name>A0A161JUT7_9BACI</name>
<dbReference type="KEGG" id="bon:A361_23290"/>
<dbReference type="Pfam" id="PF14907">
    <property type="entry name" value="NTP_transf_5"/>
    <property type="match status" value="1"/>
</dbReference>
<dbReference type="STRING" id="1196031.A361_23290"/>
<reference evidence="1 2" key="1">
    <citation type="submission" date="2016-04" db="EMBL/GenBank/DDBJ databases">
        <title>Complete genome sequence of Bacillus oceanisediminis strain 2691.</title>
        <authorList>
            <person name="Jeong H."/>
            <person name="Kim H.J."/>
            <person name="Lee D.-W."/>
        </authorList>
    </citation>
    <scope>NUCLEOTIDE SEQUENCE [LARGE SCALE GENOMIC DNA]</scope>
    <source>
        <strain evidence="1 2">2691</strain>
    </source>
</reference>
<accession>A0A161JUT7</accession>
<dbReference type="Proteomes" id="UP000077856">
    <property type="component" value="Chromosome"/>
</dbReference>
<dbReference type="InterPro" id="IPR039498">
    <property type="entry name" value="NTP_transf_5"/>
</dbReference>
<dbReference type="InterPro" id="IPR043519">
    <property type="entry name" value="NT_sf"/>
</dbReference>
<gene>
    <name evidence="1" type="ORF">A361_23290</name>
</gene>